<reference evidence="1 2" key="1">
    <citation type="submission" date="2017-10" db="EMBL/GenBank/DDBJ databases">
        <title>Paenichitinophaga pekingensis gen. nov., sp. nov., isolated from activated sludge.</title>
        <authorList>
            <person name="Jin D."/>
            <person name="Kong X."/>
            <person name="Deng Y."/>
            <person name="Bai Z."/>
        </authorList>
    </citation>
    <scope>NUCLEOTIDE SEQUENCE [LARGE SCALE GENOMIC DNA]</scope>
    <source>
        <strain evidence="1 2">13</strain>
    </source>
</reference>
<dbReference type="RefSeq" id="WP_098194731.1">
    <property type="nucleotide sequence ID" value="NZ_CP023777.1"/>
</dbReference>
<dbReference type="OrthoDB" id="799853at2"/>
<dbReference type="InterPro" id="IPR015943">
    <property type="entry name" value="WD40/YVTN_repeat-like_dom_sf"/>
</dbReference>
<accession>A0A291QWP5</accession>
<organism evidence="1 2">
    <name type="scientific">Chitinophaga caeni</name>
    <dbReference type="NCBI Taxonomy" id="2029983"/>
    <lineage>
        <taxon>Bacteria</taxon>
        <taxon>Pseudomonadati</taxon>
        <taxon>Bacteroidota</taxon>
        <taxon>Chitinophagia</taxon>
        <taxon>Chitinophagales</taxon>
        <taxon>Chitinophagaceae</taxon>
        <taxon>Chitinophaga</taxon>
    </lineage>
</organism>
<proteinExistence type="predicted"/>
<keyword evidence="2" id="KW-1185">Reference proteome</keyword>
<dbReference type="EMBL" id="CP023777">
    <property type="protein sequence ID" value="ATL48357.1"/>
    <property type="molecule type" value="Genomic_DNA"/>
</dbReference>
<sequence length="353" mass="39909">MNKSVRLIFLVLILTLNLSCSERISTRKEANKPGLVATSKTDTLKFTSGIRAIFQDREGNYWFGSHEEGVSVYNGISFEYFTTHDGLPGNQIRSIQEDNNDKIWIGTSNGASVYDKGTFTNYSTKANEPKYDWNKTIGDLWFYAVEEGGINRFDGNNMNYLIFPKPKNETPDNSYGVTGISKDKDGNVWIATYAALFNYDGKMVTIFDHKTLKLKDNELLHIRSVLADSKGRIWIGNNGIGVLLMEGNSIINFSEKYNLIHPASTRRGDKSPRGTLEHVFAIEEDSEGNIWFGDRDSGAWKYDGKKLTNYSISEKLSNPMIWSIYEDQDKNLLFGMAAGGVYKFNGKTFVKQF</sequence>
<dbReference type="InterPro" id="IPR011110">
    <property type="entry name" value="Reg_prop"/>
</dbReference>
<dbReference type="AlphaFoldDB" id="A0A291QWP5"/>
<evidence type="ECO:0000313" key="1">
    <source>
        <dbReference type="EMBL" id="ATL48357.1"/>
    </source>
</evidence>
<dbReference type="Gene3D" id="2.130.10.10">
    <property type="entry name" value="YVTN repeat-like/Quinoprotein amine dehydrogenase"/>
    <property type="match status" value="2"/>
</dbReference>
<name>A0A291QWP5_9BACT</name>
<dbReference type="Proteomes" id="UP000220133">
    <property type="component" value="Chromosome"/>
</dbReference>
<protein>
    <submittedName>
        <fullName evidence="1">Diguanylate cyclase</fullName>
    </submittedName>
</protein>
<dbReference type="SUPFAM" id="SSF63829">
    <property type="entry name" value="Calcium-dependent phosphotriesterase"/>
    <property type="match status" value="2"/>
</dbReference>
<evidence type="ECO:0000313" key="2">
    <source>
        <dbReference type="Proteomes" id="UP000220133"/>
    </source>
</evidence>
<gene>
    <name evidence="1" type="ORF">COR50_14970</name>
</gene>
<dbReference type="Pfam" id="PF07494">
    <property type="entry name" value="Reg_prop"/>
    <property type="match status" value="5"/>
</dbReference>
<dbReference type="KEGG" id="cbae:COR50_14970"/>